<gene>
    <name evidence="18" type="primary">CFL1_8</name>
    <name evidence="18" type="ORF">Cantr_00935</name>
</gene>
<dbReference type="InterPro" id="IPR013121">
    <property type="entry name" value="Fe_red_NAD-bd_6"/>
</dbReference>
<dbReference type="GO" id="GO:0006879">
    <property type="term" value="P:intracellular iron ion homeostasis"/>
    <property type="evidence" value="ECO:0007669"/>
    <property type="project" value="TreeGrafter"/>
</dbReference>
<dbReference type="SFLD" id="SFLDS00052">
    <property type="entry name" value="Ferric_Reductase_Domain"/>
    <property type="match status" value="1"/>
</dbReference>
<evidence type="ECO:0000256" key="1">
    <source>
        <dbReference type="ARBA" id="ARBA00004651"/>
    </source>
</evidence>
<dbReference type="CDD" id="cd06186">
    <property type="entry name" value="NOX_Duox_like_FAD_NADP"/>
    <property type="match status" value="1"/>
</dbReference>
<dbReference type="Pfam" id="PF08022">
    <property type="entry name" value="FAD_binding_8"/>
    <property type="match status" value="1"/>
</dbReference>
<comment type="caution">
    <text evidence="18">The sequence shown here is derived from an EMBL/GenBank/DDBJ whole genome shotgun (WGS) entry which is preliminary data.</text>
</comment>
<evidence type="ECO:0000256" key="15">
    <source>
        <dbReference type="ARBA" id="ARBA00048483"/>
    </source>
</evidence>
<dbReference type="STRING" id="5486.A0A367YH04"/>
<keyword evidence="11" id="KW-0560">Oxidoreductase</keyword>
<keyword evidence="19" id="KW-1185">Reference proteome</keyword>
<dbReference type="Proteomes" id="UP000253472">
    <property type="component" value="Unassembled WGS sequence"/>
</dbReference>
<keyword evidence="12" id="KW-0406">Ion transport</keyword>
<keyword evidence="6" id="KW-0285">Flavoprotein</keyword>
<organism evidence="18 19">
    <name type="scientific">Candida viswanathii</name>
    <dbReference type="NCBI Taxonomy" id="5486"/>
    <lineage>
        <taxon>Eukaryota</taxon>
        <taxon>Fungi</taxon>
        <taxon>Dikarya</taxon>
        <taxon>Ascomycota</taxon>
        <taxon>Saccharomycotina</taxon>
        <taxon>Pichiomycetes</taxon>
        <taxon>Debaryomycetaceae</taxon>
        <taxon>Candida/Lodderomyces clade</taxon>
        <taxon>Candida</taxon>
    </lineage>
</organism>
<dbReference type="GO" id="GO:0052851">
    <property type="term" value="F:ferric-chelate reductase (NADPH) activity"/>
    <property type="evidence" value="ECO:0007669"/>
    <property type="project" value="UniProtKB-EC"/>
</dbReference>
<dbReference type="InterPro" id="IPR039261">
    <property type="entry name" value="FNR_nucleotide-bd"/>
</dbReference>
<evidence type="ECO:0000256" key="8">
    <source>
        <dbReference type="ARBA" id="ARBA00022827"/>
    </source>
</evidence>
<accession>A0A367YH04</accession>
<dbReference type="GO" id="GO:0006826">
    <property type="term" value="P:iron ion transport"/>
    <property type="evidence" value="ECO:0007669"/>
    <property type="project" value="TreeGrafter"/>
</dbReference>
<dbReference type="InterPro" id="IPR017927">
    <property type="entry name" value="FAD-bd_FR_type"/>
</dbReference>
<evidence type="ECO:0000259" key="17">
    <source>
        <dbReference type="PROSITE" id="PS51384"/>
    </source>
</evidence>
<keyword evidence="13 16" id="KW-0472">Membrane</keyword>
<evidence type="ECO:0000256" key="3">
    <source>
        <dbReference type="ARBA" id="ARBA00012668"/>
    </source>
</evidence>
<evidence type="ECO:0000313" key="18">
    <source>
        <dbReference type="EMBL" id="RCK64960.1"/>
    </source>
</evidence>
<keyword evidence="10 16" id="KW-1133">Transmembrane helix</keyword>
<feature type="transmembrane region" description="Helical" evidence="16">
    <location>
        <begin position="148"/>
        <end position="171"/>
    </location>
</feature>
<evidence type="ECO:0000256" key="9">
    <source>
        <dbReference type="ARBA" id="ARBA00022982"/>
    </source>
</evidence>
<dbReference type="EMBL" id="QLNQ01000021">
    <property type="protein sequence ID" value="RCK64960.1"/>
    <property type="molecule type" value="Genomic_DNA"/>
</dbReference>
<evidence type="ECO:0000256" key="16">
    <source>
        <dbReference type="SAM" id="Phobius"/>
    </source>
</evidence>
<dbReference type="PANTHER" id="PTHR32361:SF9">
    <property type="entry name" value="FERRIC REDUCTASE TRANSMEMBRANE COMPONENT 3-RELATED"/>
    <property type="match status" value="1"/>
</dbReference>
<dbReference type="InterPro" id="IPR017938">
    <property type="entry name" value="Riboflavin_synthase-like_b-brl"/>
</dbReference>
<keyword evidence="8" id="KW-0274">FAD</keyword>
<keyword evidence="7 16" id="KW-0812">Transmembrane</keyword>
<keyword evidence="4" id="KW-0813">Transport</keyword>
<dbReference type="GO" id="GO:0005886">
    <property type="term" value="C:plasma membrane"/>
    <property type="evidence" value="ECO:0007669"/>
    <property type="project" value="UniProtKB-SubCell"/>
</dbReference>
<dbReference type="Gene3D" id="3.40.50.80">
    <property type="entry name" value="Nucleotide-binding domain of ferredoxin-NADP reductase (FNR) module"/>
    <property type="match status" value="1"/>
</dbReference>
<dbReference type="GO" id="GO:0015677">
    <property type="term" value="P:copper ion import"/>
    <property type="evidence" value="ECO:0007669"/>
    <property type="project" value="TreeGrafter"/>
</dbReference>
<evidence type="ECO:0000256" key="11">
    <source>
        <dbReference type="ARBA" id="ARBA00023002"/>
    </source>
</evidence>
<dbReference type="OrthoDB" id="167398at2759"/>
<keyword evidence="9" id="KW-0249">Electron transport</keyword>
<protein>
    <recommendedName>
        <fullName evidence="3">ferric-chelate reductase (NADPH)</fullName>
        <ecNumber evidence="3">1.16.1.9</ecNumber>
    </recommendedName>
</protein>
<dbReference type="InterPro" id="IPR013130">
    <property type="entry name" value="Fe3_Rdtase_TM_dom"/>
</dbReference>
<evidence type="ECO:0000256" key="10">
    <source>
        <dbReference type="ARBA" id="ARBA00022989"/>
    </source>
</evidence>
<keyword evidence="5" id="KW-1003">Cell membrane</keyword>
<feature type="transmembrane region" description="Helical" evidence="16">
    <location>
        <begin position="365"/>
        <end position="383"/>
    </location>
</feature>
<reference evidence="18 19" key="1">
    <citation type="submission" date="2018-06" db="EMBL/GenBank/DDBJ databases">
        <title>Whole genome sequencing of Candida tropicalis (genome annotated by CSBL at Korea University).</title>
        <authorList>
            <person name="Ahn J."/>
        </authorList>
    </citation>
    <scope>NUCLEOTIDE SEQUENCE [LARGE SCALE GENOMIC DNA]</scope>
    <source>
        <strain evidence="18 19">ATCC 20962</strain>
    </source>
</reference>
<evidence type="ECO:0000256" key="7">
    <source>
        <dbReference type="ARBA" id="ARBA00022692"/>
    </source>
</evidence>
<sequence length="686" mass="79301">MADDDDDDDDDDKKFKFWKPELVFWACNNQLFNTATLCDPKVPYIVCMCNNENSLATLVGCMEYKHRARPSDVSALIDECMEWRNESFPENWYNESYQRYLDHAVRPSEIPNFNKTIPVNVPVIFNETEIMISYDAYMQWLGNYDNSFYFGAGALGYWLLVMIIEGIVNWSKFLFPGFIKKLTFAPISWWREYVTLPAAIRKRRAQQVRFLKFFDFLIPSRYETLVNLGFDAYIIVVHCIQTGYVEGEFLFHSKFYFTRRVVADRTGIVATVIMPLVFLYGGRNNFMQWLTGMSFSKFMTYHRHIARVMFLLVFLHSVIFAQLLADTDPDEVHETYLFWGIIATIAGGLVMFQTVFYFRRHWYEMFLFIHIVMVAIYICGTWIHLEDLGYVWFCYASIAPWCFDRVVRFGRLITFGFPRAQVTLLTNETVKVIIPKPSYWKSVPGGHVFISFFQPTCFWQSHPFTIIESPDGQSIVLHCKVKGGMTHGLYQYLAKQPGQSAPIRVAVEGPYGLPSPARYADSAVFIAGGNGIPGVFAEAVNMAKHVLTDSNKVIKLIWVIRNYTALSWFEDELMQLKDSSIQTTVYVTRPETGVPIEETKKLEGKDSTDDDKDSIKSKLSHIEFKEWRPSIEEVVTDEIKLSPGSVAFVACGGPAMVDEVRYYVAQNVYNPEHKRVDFYQQSQVWA</sequence>
<dbReference type="SUPFAM" id="SSF63380">
    <property type="entry name" value="Riboflavin synthase domain-like"/>
    <property type="match status" value="1"/>
</dbReference>
<dbReference type="PANTHER" id="PTHR32361">
    <property type="entry name" value="FERRIC/CUPRIC REDUCTASE TRANSMEMBRANE COMPONENT"/>
    <property type="match status" value="1"/>
</dbReference>
<comment type="catalytic activity">
    <reaction evidence="15">
        <text>2 a Fe(II)-siderophore + NADP(+) + H(+) = 2 a Fe(III)-siderophore + NADPH</text>
        <dbReference type="Rhea" id="RHEA:28795"/>
        <dbReference type="Rhea" id="RHEA-COMP:11342"/>
        <dbReference type="Rhea" id="RHEA-COMP:11344"/>
        <dbReference type="ChEBI" id="CHEBI:15378"/>
        <dbReference type="ChEBI" id="CHEBI:29033"/>
        <dbReference type="ChEBI" id="CHEBI:29034"/>
        <dbReference type="ChEBI" id="CHEBI:57783"/>
        <dbReference type="ChEBI" id="CHEBI:58349"/>
        <dbReference type="EC" id="1.16.1.9"/>
    </reaction>
</comment>
<evidence type="ECO:0000313" key="19">
    <source>
        <dbReference type="Proteomes" id="UP000253472"/>
    </source>
</evidence>
<dbReference type="SFLD" id="SFLDG01168">
    <property type="entry name" value="Ferric_reductase_subgroup_(FRE"/>
    <property type="match status" value="1"/>
</dbReference>
<comment type="subcellular location">
    <subcellularLocation>
        <location evidence="1">Cell membrane</location>
        <topology evidence="1">Multi-pass membrane protein</topology>
    </subcellularLocation>
</comment>
<comment type="similarity">
    <text evidence="2">Belongs to the ferric reductase (FRE) family.</text>
</comment>
<evidence type="ECO:0000256" key="14">
    <source>
        <dbReference type="ARBA" id="ARBA00023180"/>
    </source>
</evidence>
<dbReference type="Pfam" id="PF08030">
    <property type="entry name" value="NAD_binding_6"/>
    <property type="match status" value="1"/>
</dbReference>
<feature type="transmembrane region" description="Helical" evidence="16">
    <location>
        <begin position="336"/>
        <end position="358"/>
    </location>
</feature>
<dbReference type="InterPro" id="IPR013112">
    <property type="entry name" value="FAD-bd_8"/>
</dbReference>
<dbReference type="EC" id="1.16.1.9" evidence="3"/>
<keyword evidence="14" id="KW-0325">Glycoprotein</keyword>
<name>A0A367YH04_9ASCO</name>
<dbReference type="SUPFAM" id="SSF52343">
    <property type="entry name" value="Ferredoxin reductase-like, C-terminal NADP-linked domain"/>
    <property type="match status" value="1"/>
</dbReference>
<dbReference type="InterPro" id="IPR051410">
    <property type="entry name" value="Ferric/Cupric_Reductase"/>
</dbReference>
<evidence type="ECO:0000256" key="2">
    <source>
        <dbReference type="ARBA" id="ARBA00006278"/>
    </source>
</evidence>
<evidence type="ECO:0000256" key="6">
    <source>
        <dbReference type="ARBA" id="ARBA00022630"/>
    </source>
</evidence>
<evidence type="ECO:0000256" key="13">
    <source>
        <dbReference type="ARBA" id="ARBA00023136"/>
    </source>
</evidence>
<feature type="transmembrane region" description="Helical" evidence="16">
    <location>
        <begin position="304"/>
        <end position="324"/>
    </location>
</feature>
<feature type="domain" description="FAD-binding FR-type" evidence="17">
    <location>
        <begin position="399"/>
        <end position="517"/>
    </location>
</feature>
<dbReference type="AlphaFoldDB" id="A0A367YH04"/>
<feature type="transmembrane region" description="Helical" evidence="16">
    <location>
        <begin position="265"/>
        <end position="283"/>
    </location>
</feature>
<dbReference type="PROSITE" id="PS51384">
    <property type="entry name" value="FAD_FR"/>
    <property type="match status" value="1"/>
</dbReference>
<dbReference type="Pfam" id="PF01794">
    <property type="entry name" value="Ferric_reduct"/>
    <property type="match status" value="1"/>
</dbReference>
<evidence type="ECO:0000256" key="5">
    <source>
        <dbReference type="ARBA" id="ARBA00022475"/>
    </source>
</evidence>
<proteinExistence type="inferred from homology"/>
<evidence type="ECO:0000256" key="4">
    <source>
        <dbReference type="ARBA" id="ARBA00022448"/>
    </source>
</evidence>
<evidence type="ECO:0000256" key="12">
    <source>
        <dbReference type="ARBA" id="ARBA00023065"/>
    </source>
</evidence>